<evidence type="ECO:0000313" key="4">
    <source>
        <dbReference type="Proteomes" id="UP000266016"/>
    </source>
</evidence>
<protein>
    <submittedName>
        <fullName evidence="3">GTP-binding protein</fullName>
    </submittedName>
</protein>
<sequence length="911" mass="105669">MDEQLIQKKFYEILIEGKEKHPIESLGELFIEENKKEIANLTDIRFAQGEVYFQHLDYEAAIFKWENIEGKLGPWAKKNIADAYFELELYDTAESIYKDVSTDNPVLKMEVFLQLFSLYIVGMKHPLARDVIKEAVAFDPDYPNVTKMARAFFEEQKDWPNAVELAVNESIRTESMAWFDVLHAYIKQGVAQSSAPDYFARMLESLYQLEPVRFEKMAVALWKNYKYTDSYFNWLEVITELIGKGEHSKEHRWNDLSNQYQEAFSRLLEGKYLIRDLKPVIPSLLENWLKISNGEQTIHAAAAVASWNKVFPESMNMLIVHEAEGILNQSSKVKGGLTASETLFESIAAWAQENELAVGYKLKWMIRELLNTNSYRLLLAGSAGSGKTSFMEALVGQTLGVHDYSGTISVQDSSESAIIEITGDEQKIVTELGETNGQKGSIMDIHLSSDYLQKQTLRVVDAPGFNGEKTISSDFQHHLAGSDGLLFVLDARAPFTGVERDLLLDIQAAAPQIPIHFLLNKMDTVYSDQVAMQMEDETWNKVNMYFPKAKVFTFSNKYEDSKQLNDFALFMNSNYRQDDWKEKRTEKVLNFIHQTLTYLLEKRASTERKWEHSIAWNEQMVEKLNGAMNQLADLEKEKIKTITKSYRSFKEEVKSEIFTKIPEILHNCSNLITENSDFSQVHVQLNQEMNEKIQEYVKQTLMPDYYHSLQKWISESEMEFTQSQQFMDDVSSGFNELYQEERIGLLGDFKVLDDWRRDADRMTSGIRIENVNILLRRTPAQLLLKGAGKLLGAIPQNKASMYNRYKKYLENEDFLDVALMISDRFLAQFELFEQSIERDITLFFRSAFSMLQKTIDTTQMETKEYQETLLHMRENPEVYRDPITLFEVKLNQAERLEKVEKRRLGKLQRNI</sequence>
<keyword evidence="4" id="KW-1185">Reference proteome</keyword>
<gene>
    <name evidence="3" type="ORF">D1953_03270</name>
</gene>
<dbReference type="SUPFAM" id="SSF48452">
    <property type="entry name" value="TPR-like"/>
    <property type="match status" value="1"/>
</dbReference>
<dbReference type="CDD" id="cd00882">
    <property type="entry name" value="Ras_like_GTPase"/>
    <property type="match status" value="1"/>
</dbReference>
<dbReference type="Gene3D" id="1.25.40.10">
    <property type="entry name" value="Tetratricopeptide repeat domain"/>
    <property type="match status" value="1"/>
</dbReference>
<dbReference type="GO" id="GO:0005525">
    <property type="term" value="F:GTP binding"/>
    <property type="evidence" value="ECO:0007669"/>
    <property type="project" value="InterPro"/>
</dbReference>
<keyword evidence="1" id="KW-0175">Coiled coil</keyword>
<dbReference type="EMBL" id="QWVS01000003">
    <property type="protein sequence ID" value="RID88752.1"/>
    <property type="molecule type" value="Genomic_DNA"/>
</dbReference>
<dbReference type="InterPro" id="IPR051943">
    <property type="entry name" value="TRAFAC_Dynamin-like_GTPase"/>
</dbReference>
<name>A0A398BFF4_9BACI</name>
<organism evidence="3 4">
    <name type="scientific">Peribacillus asahii</name>
    <dbReference type="NCBI Taxonomy" id="228899"/>
    <lineage>
        <taxon>Bacteria</taxon>
        <taxon>Bacillati</taxon>
        <taxon>Bacillota</taxon>
        <taxon>Bacilli</taxon>
        <taxon>Bacillales</taxon>
        <taxon>Bacillaceae</taxon>
        <taxon>Peribacillus</taxon>
    </lineage>
</organism>
<accession>A0A398BFF4</accession>
<dbReference type="InterPro" id="IPR011990">
    <property type="entry name" value="TPR-like_helical_dom_sf"/>
</dbReference>
<dbReference type="InterPro" id="IPR000795">
    <property type="entry name" value="T_Tr_GTP-bd_dom"/>
</dbReference>
<evidence type="ECO:0000256" key="1">
    <source>
        <dbReference type="SAM" id="Coils"/>
    </source>
</evidence>
<comment type="caution">
    <text evidence="3">The sequence shown here is derived from an EMBL/GenBank/DDBJ whole genome shotgun (WGS) entry which is preliminary data.</text>
</comment>
<dbReference type="SUPFAM" id="SSF52540">
    <property type="entry name" value="P-loop containing nucleoside triphosphate hydrolases"/>
    <property type="match status" value="1"/>
</dbReference>
<dbReference type="Gene3D" id="3.40.50.300">
    <property type="entry name" value="P-loop containing nucleotide triphosphate hydrolases"/>
    <property type="match status" value="1"/>
</dbReference>
<evidence type="ECO:0000313" key="3">
    <source>
        <dbReference type="EMBL" id="RID88752.1"/>
    </source>
</evidence>
<dbReference type="Pfam" id="PF00009">
    <property type="entry name" value="GTP_EFTU"/>
    <property type="match status" value="1"/>
</dbReference>
<proteinExistence type="predicted"/>
<dbReference type="AlphaFoldDB" id="A0A398BFF4"/>
<dbReference type="InterPro" id="IPR027417">
    <property type="entry name" value="P-loop_NTPase"/>
</dbReference>
<dbReference type="PANTHER" id="PTHR43681">
    <property type="entry name" value="TRANSMEMBRANE GTPASE FZO"/>
    <property type="match status" value="1"/>
</dbReference>
<dbReference type="GO" id="GO:0003924">
    <property type="term" value="F:GTPase activity"/>
    <property type="evidence" value="ECO:0007669"/>
    <property type="project" value="InterPro"/>
</dbReference>
<dbReference type="Proteomes" id="UP000266016">
    <property type="component" value="Unassembled WGS sequence"/>
</dbReference>
<feature type="domain" description="Tr-type G" evidence="2">
    <location>
        <begin position="377"/>
        <end position="542"/>
    </location>
</feature>
<dbReference type="PANTHER" id="PTHR43681:SF1">
    <property type="entry name" value="SARCALUMENIN"/>
    <property type="match status" value="1"/>
</dbReference>
<reference evidence="3 4" key="1">
    <citation type="submission" date="2018-08" db="EMBL/GenBank/DDBJ databases">
        <title>Bacillus jemisoniae sp. nov., Bacillus chryseoplanitiae sp. nov., Bacillus resnikiae sp. nov., and Bacillus frankliniae sp. nov., isolated from Viking spacecraft and associated surfaces.</title>
        <authorList>
            <person name="Seuylemezian A."/>
            <person name="Vaishampayan P."/>
        </authorList>
    </citation>
    <scope>NUCLEOTIDE SEQUENCE [LARGE SCALE GENOMIC DNA]</scope>
    <source>
        <strain evidence="3 4">MA001</strain>
    </source>
</reference>
<dbReference type="RefSeq" id="WP_119115740.1">
    <property type="nucleotide sequence ID" value="NZ_QWVS01000003.1"/>
</dbReference>
<evidence type="ECO:0000259" key="2">
    <source>
        <dbReference type="Pfam" id="PF00009"/>
    </source>
</evidence>
<feature type="coiled-coil region" evidence="1">
    <location>
        <begin position="617"/>
        <end position="644"/>
    </location>
</feature>